<gene>
    <name evidence="2" type="ORF">HPB48_003330</name>
</gene>
<feature type="compositionally biased region" description="Polar residues" evidence="1">
    <location>
        <begin position="207"/>
        <end position="228"/>
    </location>
</feature>
<evidence type="ECO:0000313" key="3">
    <source>
        <dbReference type="Proteomes" id="UP000821853"/>
    </source>
</evidence>
<accession>A0A9J6H4M7</accession>
<dbReference type="EMBL" id="JABSTR010000011">
    <property type="protein sequence ID" value="KAH9382001.1"/>
    <property type="molecule type" value="Genomic_DNA"/>
</dbReference>
<dbReference type="VEuPathDB" id="VectorBase:HLOH_064835"/>
<evidence type="ECO:0000313" key="2">
    <source>
        <dbReference type="EMBL" id="KAH9382001.1"/>
    </source>
</evidence>
<protein>
    <submittedName>
        <fullName evidence="2">Uncharacterized protein</fullName>
    </submittedName>
</protein>
<dbReference type="AlphaFoldDB" id="A0A9J6H4M7"/>
<reference evidence="2 3" key="1">
    <citation type="journal article" date="2020" name="Cell">
        <title>Large-Scale Comparative Analyses of Tick Genomes Elucidate Their Genetic Diversity and Vector Capacities.</title>
        <authorList>
            <consortium name="Tick Genome and Microbiome Consortium (TIGMIC)"/>
            <person name="Jia N."/>
            <person name="Wang J."/>
            <person name="Shi W."/>
            <person name="Du L."/>
            <person name="Sun Y."/>
            <person name="Zhan W."/>
            <person name="Jiang J.F."/>
            <person name="Wang Q."/>
            <person name="Zhang B."/>
            <person name="Ji P."/>
            <person name="Bell-Sakyi L."/>
            <person name="Cui X.M."/>
            <person name="Yuan T.T."/>
            <person name="Jiang B.G."/>
            <person name="Yang W.F."/>
            <person name="Lam T.T."/>
            <person name="Chang Q.C."/>
            <person name="Ding S.J."/>
            <person name="Wang X.J."/>
            <person name="Zhu J.G."/>
            <person name="Ruan X.D."/>
            <person name="Zhao L."/>
            <person name="Wei J.T."/>
            <person name="Ye R.Z."/>
            <person name="Que T.C."/>
            <person name="Du C.H."/>
            <person name="Zhou Y.H."/>
            <person name="Cheng J.X."/>
            <person name="Dai P.F."/>
            <person name="Guo W.B."/>
            <person name="Han X.H."/>
            <person name="Huang E.J."/>
            <person name="Li L.F."/>
            <person name="Wei W."/>
            <person name="Gao Y.C."/>
            <person name="Liu J.Z."/>
            <person name="Shao H.Z."/>
            <person name="Wang X."/>
            <person name="Wang C.C."/>
            <person name="Yang T.C."/>
            <person name="Huo Q.B."/>
            <person name="Li W."/>
            <person name="Chen H.Y."/>
            <person name="Chen S.E."/>
            <person name="Zhou L.G."/>
            <person name="Ni X.B."/>
            <person name="Tian J.H."/>
            <person name="Sheng Y."/>
            <person name="Liu T."/>
            <person name="Pan Y.S."/>
            <person name="Xia L.Y."/>
            <person name="Li J."/>
            <person name="Zhao F."/>
            <person name="Cao W.C."/>
        </authorList>
    </citation>
    <scope>NUCLEOTIDE SEQUENCE [LARGE SCALE GENOMIC DNA]</scope>
    <source>
        <strain evidence="2">HaeL-2018</strain>
    </source>
</reference>
<dbReference type="Proteomes" id="UP000821853">
    <property type="component" value="Chromosome 9"/>
</dbReference>
<comment type="caution">
    <text evidence="2">The sequence shown here is derived from an EMBL/GenBank/DDBJ whole genome shotgun (WGS) entry which is preliminary data.</text>
</comment>
<feature type="region of interest" description="Disordered" evidence="1">
    <location>
        <begin position="134"/>
        <end position="182"/>
    </location>
</feature>
<keyword evidence="3" id="KW-1185">Reference proteome</keyword>
<feature type="compositionally biased region" description="Polar residues" evidence="1">
    <location>
        <begin position="135"/>
        <end position="152"/>
    </location>
</feature>
<sequence length="239" mass="26564">MCQQLTWRFPKHPPTSAVIGNSQTRYLHQHFNQYDTAAPAFITIRGATTELEHYGCDETLRRLRRLVNNTLRTRPELQKLVVSCVLPRHTNPAGLTDQTTTSFLGVAVMAQTLRGSSDTGCNNDGTRVVIKRGHCQQSLALPTGNPDQQSSGSRRRVKRTSMQQARPPQRRTPKTAATPPIVDTVQVPFPGVLAENIDVEFPTIAQSMTPGTPVQQRRSILTTDNLRQPPTPAPRIRTD</sequence>
<name>A0A9J6H4M7_HAELO</name>
<feature type="region of interest" description="Disordered" evidence="1">
    <location>
        <begin position="207"/>
        <end position="239"/>
    </location>
</feature>
<evidence type="ECO:0000256" key="1">
    <source>
        <dbReference type="SAM" id="MobiDB-lite"/>
    </source>
</evidence>
<proteinExistence type="predicted"/>
<organism evidence="2 3">
    <name type="scientific">Haemaphysalis longicornis</name>
    <name type="common">Bush tick</name>
    <dbReference type="NCBI Taxonomy" id="44386"/>
    <lineage>
        <taxon>Eukaryota</taxon>
        <taxon>Metazoa</taxon>
        <taxon>Ecdysozoa</taxon>
        <taxon>Arthropoda</taxon>
        <taxon>Chelicerata</taxon>
        <taxon>Arachnida</taxon>
        <taxon>Acari</taxon>
        <taxon>Parasitiformes</taxon>
        <taxon>Ixodida</taxon>
        <taxon>Ixodoidea</taxon>
        <taxon>Ixodidae</taxon>
        <taxon>Haemaphysalinae</taxon>
        <taxon>Haemaphysalis</taxon>
    </lineage>
</organism>